<gene>
    <name evidence="2" type="ORF">GCM10017783_11210</name>
</gene>
<organism evidence="2 3">
    <name type="scientific">Deinococcus piscis</name>
    <dbReference type="NCBI Taxonomy" id="394230"/>
    <lineage>
        <taxon>Bacteria</taxon>
        <taxon>Thermotogati</taxon>
        <taxon>Deinococcota</taxon>
        <taxon>Deinococci</taxon>
        <taxon>Deinococcales</taxon>
        <taxon>Deinococcaceae</taxon>
        <taxon>Deinococcus</taxon>
    </lineage>
</organism>
<keyword evidence="3" id="KW-1185">Reference proteome</keyword>
<dbReference type="RefSeq" id="WP_189642694.1">
    <property type="nucleotide sequence ID" value="NZ_BNAL01000010.1"/>
</dbReference>
<proteinExistence type="predicted"/>
<comment type="caution">
    <text evidence="2">The sequence shown here is derived from an EMBL/GenBank/DDBJ whole genome shotgun (WGS) entry which is preliminary data.</text>
</comment>
<name>A0ABQ3K726_9DEIO</name>
<sequence>MRNRRLTALFALTALMSVPVQAQQISTNLPLTSVGSHLMWEVGDQNLTLDVGVAGPVRLDLYSPRLDPADYRSADFYGDEQYAPGEVTTTFVLQDAQGREVLRRTFEPGAHAWETLIDQELPAGQYRLRAVTQGNGKNTFAVRLQSPSAALHAEQLTVNVRSERWMPVVTVKTDGPSYALRMYDGDGASELEARVRSADGRWQALPVGRDVQWADLPLPSEPGEYVIELRQPAGAKQHSNTVSFALQRHQATVPLTLSQADEAGLLEITAELLLPTGVQPTQVGAVVDGRELPVNGSLRQSVTPGEHSVEGQAVPGARVSISDSSVTVPAGGVGRTRIQVEPQVSLDLQLDKPRVCVGDVVSLQGRALTDYAGALPLDLELTAPGLDLSGKATYEGELRAAAQLPLEALAKEPGTYTVTLRSPMWKQEVTRSVEVLAAETSVQLRRELPELEPGQEGTVRVLLTNRGTVPTTYRLQEQGTGVELLDSGTFDGELAAGETRELSYRVRAPQEGEAGQVTGQLTSGSCAVTQESSAPLNAPAPAMSRSSEVLLPFTAPVQAQRLIVSHRVPEGASYQPGSARLNGAALPDPRVGRSGLLYWEVPATADGQTYVGQLSYSLQHAAPLPELAAASLVAQYAGDRREVLEGRFDAEDFRTARTLQAEQKAAKENSGAVRLPLDGTVYRTRDKISVTVEQPQGAVSPLLVNGKAVPSDQIGTNTQDGVRGVQRLTYVGVQLQPGDNLLSVGGDQITVKLAAQTAQVKVEPLQLLADGSTPIRVQITALDEFGTPTSQPTLTLNSNLEPFLPDASPATAGYQVRLTEGVGVLEVRPQNVPTELRLDIEAGGQVRPYRFQIRPDQRRFGVGVASATLGLDPQNFNLADDLTWTARGYYEGPIGEGKLFVAADKDSLPHDLDPFERFPLAGDASVHNVPLQGIDPVAAVYDHPRFRATYQRTALPVTALPVGETLTAATLETKGNPRFSAFAAAVPTDRVQLRGEQAIVPDGLRVIRLPHSAISRGSDTLEVVVLERGTGLELRREPLVRFGDYSIDYASGVVTLNRELQPLDEGFNDVRVEASYRLERPLDQREWGYGAQVTAEGQHWVAGAAAVQLPTAQGENQTTVGVRAQYDNRDDFRAEMRAAYSGGFQGSLDAAAQLREQDRAALRLRYQDTAYAGLGRFNPGFSVNGTYQTQFSPVLRGELEGDYRDDFAEAQQGYVRGVVDYRLAPFTVGGGLKYNFGDVSGLSAVARAGYTGDPITVSAEHEQAFSGDAPTVTSVQTSYRLTETVTLKAQDKYTWGEGHQALLGVDSRLGNTNFSVGYELPTAGGDGNRARFGVSTSLPLNQNTTLGLRGGTVYSVANRSFDANAGADLHYRTKQYVATLGADVGYSGQNQEWSTALRSGVSGSLSDELTLTADALAEFRTSGNGQRLSLGYGYRGSALSSLGYVRYVNGTLAGNAPALTTGLVAEYRQPNWAVRAGNDTRLLLNDGGTFSGQAFVGGNYYLNDYLGVGAWGRAFYQPAQLQSALYGYGVEANLRALPGTWVSAGYNFAGFDGLPSGYTYTKPGAYLRLDVTLDETAQKMKR</sequence>
<reference evidence="3" key="1">
    <citation type="journal article" date="2019" name="Int. J. Syst. Evol. Microbiol.">
        <title>The Global Catalogue of Microorganisms (GCM) 10K type strain sequencing project: providing services to taxonomists for standard genome sequencing and annotation.</title>
        <authorList>
            <consortium name="The Broad Institute Genomics Platform"/>
            <consortium name="The Broad Institute Genome Sequencing Center for Infectious Disease"/>
            <person name="Wu L."/>
            <person name="Ma J."/>
        </authorList>
    </citation>
    <scope>NUCLEOTIDE SEQUENCE [LARGE SCALE GENOMIC DNA]</scope>
    <source>
        <strain evidence="3">CGMCC 1.18439</strain>
    </source>
</reference>
<feature type="signal peptide" evidence="1">
    <location>
        <begin position="1"/>
        <end position="22"/>
    </location>
</feature>
<accession>A0ABQ3K726</accession>
<evidence type="ECO:0000313" key="3">
    <source>
        <dbReference type="Proteomes" id="UP000632154"/>
    </source>
</evidence>
<feature type="chain" id="PRO_5046023370" description="DUF11 domain-containing protein" evidence="1">
    <location>
        <begin position="23"/>
        <end position="1582"/>
    </location>
</feature>
<keyword evidence="1" id="KW-0732">Signal</keyword>
<evidence type="ECO:0000256" key="1">
    <source>
        <dbReference type="SAM" id="SignalP"/>
    </source>
</evidence>
<protein>
    <recommendedName>
        <fullName evidence="4">DUF11 domain-containing protein</fullName>
    </recommendedName>
</protein>
<evidence type="ECO:0008006" key="4">
    <source>
        <dbReference type="Google" id="ProtNLM"/>
    </source>
</evidence>
<evidence type="ECO:0000313" key="2">
    <source>
        <dbReference type="EMBL" id="GHG00754.1"/>
    </source>
</evidence>
<dbReference type="Proteomes" id="UP000632154">
    <property type="component" value="Unassembled WGS sequence"/>
</dbReference>
<dbReference type="EMBL" id="BNAL01000010">
    <property type="protein sequence ID" value="GHG00754.1"/>
    <property type="molecule type" value="Genomic_DNA"/>
</dbReference>